<dbReference type="AlphaFoldDB" id="A0A1Q3AWH5"/>
<dbReference type="GO" id="GO:0006629">
    <property type="term" value="P:lipid metabolic process"/>
    <property type="evidence" value="ECO:0007669"/>
    <property type="project" value="UniProtKB-ARBA"/>
</dbReference>
<dbReference type="GO" id="GO:0020037">
    <property type="term" value="F:heme binding"/>
    <property type="evidence" value="ECO:0007669"/>
    <property type="project" value="InterPro"/>
</dbReference>
<feature type="transmembrane region" description="Helical" evidence="10">
    <location>
        <begin position="302"/>
        <end position="326"/>
    </location>
</feature>
<dbReference type="InParanoid" id="A0A1Q3AWH5"/>
<comment type="similarity">
    <text evidence="2 9">Belongs to the cytochrome P450 family.</text>
</comment>
<dbReference type="SUPFAM" id="SSF48264">
    <property type="entry name" value="Cytochrome P450"/>
    <property type="match status" value="1"/>
</dbReference>
<dbReference type="InterPro" id="IPR002401">
    <property type="entry name" value="Cyt_P450_E_grp-I"/>
</dbReference>
<dbReference type="GO" id="GO:0005506">
    <property type="term" value="F:iron ion binding"/>
    <property type="evidence" value="ECO:0007669"/>
    <property type="project" value="InterPro"/>
</dbReference>
<evidence type="ECO:0000256" key="3">
    <source>
        <dbReference type="ARBA" id="ARBA00022617"/>
    </source>
</evidence>
<keyword evidence="7 9" id="KW-0503">Monooxygenase</keyword>
<evidence type="ECO:0000256" key="9">
    <source>
        <dbReference type="RuleBase" id="RU000461"/>
    </source>
</evidence>
<keyword evidence="10" id="KW-0812">Transmembrane</keyword>
<gene>
    <name evidence="11" type="ORF">CFOL_v3_03608</name>
</gene>
<dbReference type="CDD" id="cd11064">
    <property type="entry name" value="CYP86A"/>
    <property type="match status" value="1"/>
</dbReference>
<feature type="transmembrane region" description="Helical" evidence="10">
    <location>
        <begin position="6"/>
        <end position="22"/>
    </location>
</feature>
<dbReference type="InterPro" id="IPR001128">
    <property type="entry name" value="Cyt_P450"/>
</dbReference>
<evidence type="ECO:0000256" key="8">
    <source>
        <dbReference type="PIRSR" id="PIRSR602401-1"/>
    </source>
</evidence>
<dbReference type="STRING" id="3775.A0A1Q3AWH5"/>
<keyword evidence="10" id="KW-1133">Transmembrane helix</keyword>
<dbReference type="Gene3D" id="1.10.630.10">
    <property type="entry name" value="Cytochrome P450"/>
    <property type="match status" value="1"/>
</dbReference>
<keyword evidence="10" id="KW-0472">Membrane</keyword>
<dbReference type="InterPro" id="IPR036396">
    <property type="entry name" value="Cyt_P450_sf"/>
</dbReference>
<dbReference type="PROSITE" id="PS00086">
    <property type="entry name" value="CYTOCHROME_P450"/>
    <property type="match status" value="1"/>
</dbReference>
<evidence type="ECO:0000256" key="7">
    <source>
        <dbReference type="ARBA" id="ARBA00023033"/>
    </source>
</evidence>
<evidence type="ECO:0000256" key="1">
    <source>
        <dbReference type="ARBA" id="ARBA00001971"/>
    </source>
</evidence>
<keyword evidence="4 8" id="KW-0479">Metal-binding</keyword>
<reference evidence="12" key="1">
    <citation type="submission" date="2016-04" db="EMBL/GenBank/DDBJ databases">
        <title>Cephalotus genome sequencing.</title>
        <authorList>
            <person name="Fukushima K."/>
            <person name="Hasebe M."/>
            <person name="Fang X."/>
        </authorList>
    </citation>
    <scope>NUCLEOTIDE SEQUENCE [LARGE SCALE GENOMIC DNA]</scope>
    <source>
        <strain evidence="12">cv. St1</strain>
    </source>
</reference>
<dbReference type="Pfam" id="PF00067">
    <property type="entry name" value="p450"/>
    <property type="match status" value="1"/>
</dbReference>
<evidence type="ECO:0000256" key="6">
    <source>
        <dbReference type="ARBA" id="ARBA00023004"/>
    </source>
</evidence>
<organism evidence="11 12">
    <name type="scientific">Cephalotus follicularis</name>
    <name type="common">Albany pitcher plant</name>
    <dbReference type="NCBI Taxonomy" id="3775"/>
    <lineage>
        <taxon>Eukaryota</taxon>
        <taxon>Viridiplantae</taxon>
        <taxon>Streptophyta</taxon>
        <taxon>Embryophyta</taxon>
        <taxon>Tracheophyta</taxon>
        <taxon>Spermatophyta</taxon>
        <taxon>Magnoliopsida</taxon>
        <taxon>eudicotyledons</taxon>
        <taxon>Gunneridae</taxon>
        <taxon>Pentapetalae</taxon>
        <taxon>rosids</taxon>
        <taxon>fabids</taxon>
        <taxon>Oxalidales</taxon>
        <taxon>Cephalotaceae</taxon>
        <taxon>Cephalotus</taxon>
    </lineage>
</organism>
<keyword evidence="6 8" id="KW-0408">Iron</keyword>
<dbReference type="GO" id="GO:0016705">
    <property type="term" value="F:oxidoreductase activity, acting on paired donors, with incorporation or reduction of molecular oxygen"/>
    <property type="evidence" value="ECO:0007669"/>
    <property type="project" value="InterPro"/>
</dbReference>
<sequence length="510" mass="59288">MVIVGYIGITLTILCFLFICHTKTKRNSQVITTWPIVGMFPGFVCNTRRLHDYVTQILKQSGGTFEFKSPWFSKMDFIATCDPKNVDHILNRSFSNYIRGPEIKEIFEILGDGIFNLDFDLWKLQKKMVQSMINNTKFELLVEKTVTQKVIENLVPVLDHLSEHGLEADMQDLFQRFTFDNICMLILGFDPRYLSVEFPEFVLGNAIDDMEEAQLYRHIWPAWFWKLQKWLQIGKEKRLKRAWDTMDSFLYQCIYTKKENLSRSKTLLEEKEWDLLTVLMTEEEEEVQNVARRKSDKFLRDFVLNLLLAGSDSTSAALTWFFWLVATNPSEETQLLEEIKSNLPEKEVGKWRCFSSQELNKFVYLHAALCETLRMYPSLPINHRTTVEADILPSGHRVPPRTSVMIPYYTMGRMEEIWGEDCLEFKPGRWITDQGRLINVPSYKFTAFNSGPKSCPGKNVAFIQMKIAAIIVLQNYRVQVVEGHSVSPSSSVLLHMHGGMKVRITKRCFG</sequence>
<dbReference type="PRINTS" id="PR00385">
    <property type="entry name" value="P450"/>
</dbReference>
<evidence type="ECO:0000256" key="10">
    <source>
        <dbReference type="SAM" id="Phobius"/>
    </source>
</evidence>
<evidence type="ECO:0000313" key="12">
    <source>
        <dbReference type="Proteomes" id="UP000187406"/>
    </source>
</evidence>
<feature type="binding site" description="axial binding residue" evidence="8">
    <location>
        <position position="455"/>
    </location>
    <ligand>
        <name>heme</name>
        <dbReference type="ChEBI" id="CHEBI:30413"/>
    </ligand>
    <ligandPart>
        <name>Fe</name>
        <dbReference type="ChEBI" id="CHEBI:18248"/>
    </ligandPart>
</feature>
<protein>
    <submittedName>
        <fullName evidence="11">p450 domain-containing protein</fullName>
    </submittedName>
</protein>
<name>A0A1Q3AWH5_CEPFO</name>
<dbReference type="GO" id="GO:0004497">
    <property type="term" value="F:monooxygenase activity"/>
    <property type="evidence" value="ECO:0007669"/>
    <property type="project" value="UniProtKB-KW"/>
</dbReference>
<dbReference type="PANTHER" id="PTHR24296">
    <property type="entry name" value="CYTOCHROME P450"/>
    <property type="match status" value="1"/>
</dbReference>
<comment type="caution">
    <text evidence="11">The sequence shown here is derived from an EMBL/GenBank/DDBJ whole genome shotgun (WGS) entry which is preliminary data.</text>
</comment>
<dbReference type="InterPro" id="IPR017972">
    <property type="entry name" value="Cyt_P450_CS"/>
</dbReference>
<comment type="cofactor">
    <cofactor evidence="1 8">
        <name>heme</name>
        <dbReference type="ChEBI" id="CHEBI:30413"/>
    </cofactor>
</comment>
<dbReference type="Proteomes" id="UP000187406">
    <property type="component" value="Unassembled WGS sequence"/>
</dbReference>
<evidence type="ECO:0000256" key="4">
    <source>
        <dbReference type="ARBA" id="ARBA00022723"/>
    </source>
</evidence>
<evidence type="ECO:0000256" key="5">
    <source>
        <dbReference type="ARBA" id="ARBA00023002"/>
    </source>
</evidence>
<dbReference type="EMBL" id="BDDD01000135">
    <property type="protein sequence ID" value="GAV60077.1"/>
    <property type="molecule type" value="Genomic_DNA"/>
</dbReference>
<keyword evidence="12" id="KW-1185">Reference proteome</keyword>
<keyword evidence="3 8" id="KW-0349">Heme</keyword>
<evidence type="ECO:0000313" key="11">
    <source>
        <dbReference type="EMBL" id="GAV60077.1"/>
    </source>
</evidence>
<accession>A0A1Q3AWH5</accession>
<proteinExistence type="inferred from homology"/>
<dbReference type="PRINTS" id="PR00463">
    <property type="entry name" value="EP450I"/>
</dbReference>
<evidence type="ECO:0000256" key="2">
    <source>
        <dbReference type="ARBA" id="ARBA00010617"/>
    </source>
</evidence>
<keyword evidence="5 9" id="KW-0560">Oxidoreductase</keyword>
<dbReference type="OrthoDB" id="1470350at2759"/>